<reference evidence="1 2" key="1">
    <citation type="submission" date="2019-03" db="EMBL/GenBank/DDBJ databases">
        <title>Nematode-trapping fungi genome.</title>
        <authorList>
            <person name="Vidal-Diez De Ulzurrun G."/>
        </authorList>
    </citation>
    <scope>NUCLEOTIDE SEQUENCE [LARGE SCALE GENOMIC DNA]</scope>
    <source>
        <strain evidence="1 2">TWF154</strain>
    </source>
</reference>
<dbReference type="AlphaFoldDB" id="A0A7C8K7R6"/>
<sequence length="146" mass="16045">MSFLLEGIKIDRFADNVLIGEGLQGDSVSSACKGNILSKRNTPLKIPGFMLRLKLPVSCWQAPRRLGASSFATRLVRNTIPSENVLLMIIPLQHATGCMAARFSTRIESKIEPDCFRLFIFLLNMTTCNKAVLKTASSKAQAAASW</sequence>
<evidence type="ECO:0000313" key="1">
    <source>
        <dbReference type="EMBL" id="TGJ66447.1"/>
    </source>
</evidence>
<dbReference type="Proteomes" id="UP000297595">
    <property type="component" value="Unassembled WGS sequence"/>
</dbReference>
<dbReference type="EMBL" id="SOZJ01000005">
    <property type="protein sequence ID" value="TGJ66447.1"/>
    <property type="molecule type" value="Genomic_DNA"/>
</dbReference>
<gene>
    <name evidence="1" type="ORF">EYR41_008079</name>
</gene>
<evidence type="ECO:0000313" key="2">
    <source>
        <dbReference type="Proteomes" id="UP000297595"/>
    </source>
</evidence>
<protein>
    <submittedName>
        <fullName evidence="1">Uncharacterized protein</fullName>
    </submittedName>
</protein>
<proteinExistence type="predicted"/>
<accession>A0A7C8K7R6</accession>
<organism evidence="1 2">
    <name type="scientific">Orbilia oligospora</name>
    <name type="common">Nematode-trapping fungus</name>
    <name type="synonym">Arthrobotrys oligospora</name>
    <dbReference type="NCBI Taxonomy" id="2813651"/>
    <lineage>
        <taxon>Eukaryota</taxon>
        <taxon>Fungi</taxon>
        <taxon>Dikarya</taxon>
        <taxon>Ascomycota</taxon>
        <taxon>Pezizomycotina</taxon>
        <taxon>Orbiliomycetes</taxon>
        <taxon>Orbiliales</taxon>
        <taxon>Orbiliaceae</taxon>
        <taxon>Orbilia</taxon>
    </lineage>
</organism>
<name>A0A7C8K7R6_ORBOL</name>
<comment type="caution">
    <text evidence="1">The sequence shown here is derived from an EMBL/GenBank/DDBJ whole genome shotgun (WGS) entry which is preliminary data.</text>
</comment>